<reference evidence="1 2" key="1">
    <citation type="submission" date="2024-06" db="EMBL/GenBank/DDBJ databases">
        <title>The Natural Products Discovery Center: Release of the First 8490 Sequenced Strains for Exploring Actinobacteria Biosynthetic Diversity.</title>
        <authorList>
            <person name="Kalkreuter E."/>
            <person name="Kautsar S.A."/>
            <person name="Yang D."/>
            <person name="Bader C.D."/>
            <person name="Teijaro C.N."/>
            <person name="Fluegel L."/>
            <person name="Davis C.M."/>
            <person name="Simpson J.R."/>
            <person name="Lauterbach L."/>
            <person name="Steele A.D."/>
            <person name="Gui C."/>
            <person name="Meng S."/>
            <person name="Li G."/>
            <person name="Viehrig K."/>
            <person name="Ye F."/>
            <person name="Su P."/>
            <person name="Kiefer A.F."/>
            <person name="Nichols A."/>
            <person name="Cepeda A.J."/>
            <person name="Yan W."/>
            <person name="Fan B."/>
            <person name="Jiang Y."/>
            <person name="Adhikari A."/>
            <person name="Zheng C.-J."/>
            <person name="Schuster L."/>
            <person name="Cowan T.M."/>
            <person name="Smanski M.J."/>
            <person name="Chevrette M.G."/>
            <person name="De Carvalho L.P.S."/>
            <person name="Shen B."/>
        </authorList>
    </citation>
    <scope>NUCLEOTIDE SEQUENCE [LARGE SCALE GENOMIC DNA]</scope>
    <source>
        <strain evidence="1 2">NPDC048946</strain>
    </source>
</reference>
<keyword evidence="2" id="KW-1185">Reference proteome</keyword>
<name>A0ABV3DQB6_9ACTN</name>
<organism evidence="1 2">
    <name type="scientific">Streptodolium elevatio</name>
    <dbReference type="NCBI Taxonomy" id="3157996"/>
    <lineage>
        <taxon>Bacteria</taxon>
        <taxon>Bacillati</taxon>
        <taxon>Actinomycetota</taxon>
        <taxon>Actinomycetes</taxon>
        <taxon>Kitasatosporales</taxon>
        <taxon>Streptomycetaceae</taxon>
        <taxon>Streptodolium</taxon>
    </lineage>
</organism>
<sequence>MPYKPPKDPQQPLYARFEDVPEGLLTPEQLAGLPYPRVPGGRVRGQVRTPEYRHLPLYALAECPPVAHECADCGAFCESPCTWVDNRPLCETCDHIVRLRDAQRANMRLRAMYIEAARADLADETLAVLAVRLVGTIPVPGRGPEDTRPAAGHIEVIDREGRPLAGVFTQLVPSTHPDAPAAALPAQQGADELRAALAGRRLVFWHGLDSAVRHVHTAGQALRVDFGLAEDGIWGQLQGRAGPHPAAVWRGDIDPSTGKPRPPTTPVTAEDLLALIRQMAETPLPDIEIQRHENHFLRREPRAVRVAVTGRPAAIRRIEAVLSATGMLAPDGFGSQLRPVQPSFDHPDFGTVHLPAVAFGSDEEP</sequence>
<evidence type="ECO:0000313" key="2">
    <source>
        <dbReference type="Proteomes" id="UP001551482"/>
    </source>
</evidence>
<dbReference type="EMBL" id="JBEZFP010000088">
    <property type="protein sequence ID" value="MEU8137437.1"/>
    <property type="molecule type" value="Genomic_DNA"/>
</dbReference>
<gene>
    <name evidence="1" type="ORF">AB0C36_28480</name>
</gene>
<dbReference type="RefSeq" id="WP_358359329.1">
    <property type="nucleotide sequence ID" value="NZ_JBEZFP010000088.1"/>
</dbReference>
<protein>
    <submittedName>
        <fullName evidence="1">Uncharacterized protein</fullName>
    </submittedName>
</protein>
<comment type="caution">
    <text evidence="1">The sequence shown here is derived from an EMBL/GenBank/DDBJ whole genome shotgun (WGS) entry which is preliminary data.</text>
</comment>
<accession>A0ABV3DQB6</accession>
<evidence type="ECO:0000313" key="1">
    <source>
        <dbReference type="EMBL" id="MEU8137437.1"/>
    </source>
</evidence>
<dbReference type="Proteomes" id="UP001551482">
    <property type="component" value="Unassembled WGS sequence"/>
</dbReference>
<proteinExistence type="predicted"/>